<proteinExistence type="predicted"/>
<dbReference type="Proteomes" id="UP001163223">
    <property type="component" value="Chromosome"/>
</dbReference>
<sequence>MGGPAVIVFVGGGLGAIVRELFMLALGRHSAAFPLDIFAANIVASFLLGLVVGLHQAHRASDNAKLLVSTGFCGGLSTFSSFIYGAYSEMTTRGQLKLSLVYIFSSLVIGYSVTWLGLRTTMQLRRA</sequence>
<protein>
    <submittedName>
        <fullName evidence="1">CrcB family protein</fullName>
    </submittedName>
</protein>
<reference evidence="1" key="1">
    <citation type="submission" date="2022-11" db="EMBL/GenBank/DDBJ databases">
        <title>beta-Carotene-producing bacterium, Jeongeuplla avenae sp. nov., alleviates the salt stress of Arabidopsis seedlings.</title>
        <authorList>
            <person name="Jiang L."/>
            <person name="Lee J."/>
        </authorList>
    </citation>
    <scope>NUCLEOTIDE SEQUENCE</scope>
    <source>
        <strain evidence="1">DY_R2A_6</strain>
    </source>
</reference>
<name>A0ACD4NHD7_9HYPH</name>
<evidence type="ECO:0000313" key="2">
    <source>
        <dbReference type="Proteomes" id="UP001163223"/>
    </source>
</evidence>
<organism evidence="1 2">
    <name type="scientific">Antarcticirhabdus aurantiaca</name>
    <dbReference type="NCBI Taxonomy" id="2606717"/>
    <lineage>
        <taxon>Bacteria</taxon>
        <taxon>Pseudomonadati</taxon>
        <taxon>Pseudomonadota</taxon>
        <taxon>Alphaproteobacteria</taxon>
        <taxon>Hyphomicrobiales</taxon>
        <taxon>Aurantimonadaceae</taxon>
        <taxon>Antarcticirhabdus</taxon>
    </lineage>
</organism>
<evidence type="ECO:0000313" key="1">
    <source>
        <dbReference type="EMBL" id="WAJ26211.1"/>
    </source>
</evidence>
<accession>A0ACD4NHD7</accession>
<gene>
    <name evidence="1" type="ORF">OXU80_14975</name>
</gene>
<dbReference type="EMBL" id="CP113520">
    <property type="protein sequence ID" value="WAJ26211.1"/>
    <property type="molecule type" value="Genomic_DNA"/>
</dbReference>
<keyword evidence="2" id="KW-1185">Reference proteome</keyword>